<dbReference type="Proteomes" id="UP000651156">
    <property type="component" value="Unassembled WGS sequence"/>
</dbReference>
<gene>
    <name evidence="1" type="ORF">IQ230_09275</name>
</gene>
<reference evidence="1 2" key="1">
    <citation type="submission" date="2020-10" db="EMBL/GenBank/DDBJ databases">
        <authorList>
            <person name="Castelo-Branco R."/>
            <person name="Eusebio N."/>
            <person name="Adriana R."/>
            <person name="Vieira A."/>
            <person name="Brugerolle De Fraissinette N."/>
            <person name="Rezende De Castro R."/>
            <person name="Schneider M.P."/>
            <person name="Vasconcelos V."/>
            <person name="Leao P.N."/>
        </authorList>
    </citation>
    <scope>NUCLEOTIDE SEQUENCE [LARGE SCALE GENOMIC DNA]</scope>
    <source>
        <strain evidence="1 2">LEGE 06123</strain>
    </source>
</reference>
<name>A0ABR9UQI2_9CHRO</name>
<accession>A0ABR9UQI2</accession>
<evidence type="ECO:0000313" key="2">
    <source>
        <dbReference type="Proteomes" id="UP000651156"/>
    </source>
</evidence>
<proteinExistence type="predicted"/>
<dbReference type="RefSeq" id="WP_193931728.1">
    <property type="nucleotide sequence ID" value="NZ_CAWPMZ010000037.1"/>
</dbReference>
<comment type="caution">
    <text evidence="1">The sequence shown here is derived from an EMBL/GenBank/DDBJ whole genome shotgun (WGS) entry which is preliminary data.</text>
</comment>
<sequence>MINVVHSNQLSSQSTSELKTELLKRVKGRDTDSLSTKVQYYKNILTPYIEELTQRNPYPVVAEQIPLVLGVWTPVWSTIPFHDTLPGRSREHSYQIFHDDSYYANIARYTPGQNTFWQKLSTKLPAIDLMVMQKYAVRDNKWYIQNVSIEQAFRNREIPLTIEDAENWFSTVVNNKFQLAQEELPQALDLKLDSKTVKKLEKTYLATPHLEHLYIDRDLRIVKTQREASQRPSYTIAIRRQ</sequence>
<protein>
    <submittedName>
        <fullName evidence="1">Uncharacterized protein</fullName>
    </submittedName>
</protein>
<organism evidence="1 2">
    <name type="scientific">Gloeocapsopsis crepidinum LEGE 06123</name>
    <dbReference type="NCBI Taxonomy" id="588587"/>
    <lineage>
        <taxon>Bacteria</taxon>
        <taxon>Bacillati</taxon>
        <taxon>Cyanobacteriota</taxon>
        <taxon>Cyanophyceae</taxon>
        <taxon>Oscillatoriophycideae</taxon>
        <taxon>Chroococcales</taxon>
        <taxon>Chroococcaceae</taxon>
        <taxon>Gloeocapsopsis</taxon>
    </lineage>
</organism>
<keyword evidence="2" id="KW-1185">Reference proteome</keyword>
<evidence type="ECO:0000313" key="1">
    <source>
        <dbReference type="EMBL" id="MBE9190545.1"/>
    </source>
</evidence>
<dbReference type="EMBL" id="JADEWN010000018">
    <property type="protein sequence ID" value="MBE9190545.1"/>
    <property type="molecule type" value="Genomic_DNA"/>
</dbReference>